<dbReference type="GO" id="GO:0005524">
    <property type="term" value="F:ATP binding"/>
    <property type="evidence" value="ECO:0007669"/>
    <property type="project" value="UniProtKB-KW"/>
</dbReference>
<dbReference type="Pfam" id="PF13581">
    <property type="entry name" value="HATPase_c_2"/>
    <property type="match status" value="1"/>
</dbReference>
<keyword evidence="1" id="KW-0723">Serine/threonine-protein kinase</keyword>
<evidence type="ECO:0000256" key="1">
    <source>
        <dbReference type="ARBA" id="ARBA00022527"/>
    </source>
</evidence>
<gene>
    <name evidence="3" type="ORF">ABT404_06710</name>
</gene>
<dbReference type="PANTHER" id="PTHR35526">
    <property type="entry name" value="ANTI-SIGMA-F FACTOR RSBW-RELATED"/>
    <property type="match status" value="1"/>
</dbReference>
<keyword evidence="1" id="KW-0418">Kinase</keyword>
<evidence type="ECO:0000259" key="2">
    <source>
        <dbReference type="Pfam" id="PF13581"/>
    </source>
</evidence>
<dbReference type="EMBL" id="JBEPEK010000031">
    <property type="protein sequence ID" value="MER7179159.1"/>
    <property type="molecule type" value="Genomic_DNA"/>
</dbReference>
<keyword evidence="4" id="KW-1185">Reference proteome</keyword>
<dbReference type="CDD" id="cd16936">
    <property type="entry name" value="HATPase_RsbW-like"/>
    <property type="match status" value="1"/>
</dbReference>
<accession>A0ABV1WQL6</accession>
<name>A0ABV1WQL6_9ACTN</name>
<protein>
    <submittedName>
        <fullName evidence="3">ATP-binding protein</fullName>
    </submittedName>
</protein>
<evidence type="ECO:0000313" key="4">
    <source>
        <dbReference type="Proteomes" id="UP001474181"/>
    </source>
</evidence>
<dbReference type="InterPro" id="IPR050267">
    <property type="entry name" value="Anti-sigma-factor_SerPK"/>
</dbReference>
<dbReference type="PANTHER" id="PTHR35526:SF3">
    <property type="entry name" value="ANTI-SIGMA-F FACTOR RSBW"/>
    <property type="match status" value="1"/>
</dbReference>
<organism evidence="3 4">
    <name type="scientific">Streptomyces hyaluromycini</name>
    <dbReference type="NCBI Taxonomy" id="1377993"/>
    <lineage>
        <taxon>Bacteria</taxon>
        <taxon>Bacillati</taxon>
        <taxon>Actinomycetota</taxon>
        <taxon>Actinomycetes</taxon>
        <taxon>Kitasatosporales</taxon>
        <taxon>Streptomycetaceae</taxon>
        <taxon>Streptomyces</taxon>
    </lineage>
</organism>
<feature type="domain" description="Histidine kinase/HSP90-like ATPase" evidence="2">
    <location>
        <begin position="16"/>
        <end position="117"/>
    </location>
</feature>
<keyword evidence="3" id="KW-0547">Nucleotide-binding</keyword>
<dbReference type="Proteomes" id="UP001474181">
    <property type="component" value="Unassembled WGS sequence"/>
</dbReference>
<sequence>MECGGCTPRQPWDLSFSAKPAEVAALRRVLRIHLGLWGLAELTETAQLCLSELVSNVITHVGPGTPTTLAVSISGTNLRIEVHDPDTRALPRLTDSTVDAEAGRGMALVAAMSERWGVQLLPDRKITWVELASGLTERNGHSEDVRVSRATSCLHLYNTGLPNHLQGSSRLSAIAAEEVAIDVIADLLHWLRAHGHDADDALDRAQMQFEADTRRLAR</sequence>
<dbReference type="SUPFAM" id="SSF55874">
    <property type="entry name" value="ATPase domain of HSP90 chaperone/DNA topoisomerase II/histidine kinase"/>
    <property type="match status" value="1"/>
</dbReference>
<keyword evidence="1" id="KW-0808">Transferase</keyword>
<keyword evidence="3" id="KW-0067">ATP-binding</keyword>
<dbReference type="InterPro" id="IPR036890">
    <property type="entry name" value="HATPase_C_sf"/>
</dbReference>
<comment type="caution">
    <text evidence="3">The sequence shown here is derived from an EMBL/GenBank/DDBJ whole genome shotgun (WGS) entry which is preliminary data.</text>
</comment>
<proteinExistence type="predicted"/>
<dbReference type="RefSeq" id="WP_350778120.1">
    <property type="nucleotide sequence ID" value="NZ_JBEPEK010000031.1"/>
</dbReference>
<dbReference type="InterPro" id="IPR003594">
    <property type="entry name" value="HATPase_dom"/>
</dbReference>
<evidence type="ECO:0000313" key="3">
    <source>
        <dbReference type="EMBL" id="MER7179159.1"/>
    </source>
</evidence>
<reference evidence="3 4" key="1">
    <citation type="submission" date="2024-06" db="EMBL/GenBank/DDBJ databases">
        <title>The Natural Products Discovery Center: Release of the First 8490 Sequenced Strains for Exploring Actinobacteria Biosynthetic Diversity.</title>
        <authorList>
            <person name="Kalkreuter E."/>
            <person name="Kautsar S.A."/>
            <person name="Yang D."/>
            <person name="Bader C.D."/>
            <person name="Teijaro C.N."/>
            <person name="Fluegel L."/>
            <person name="Davis C.M."/>
            <person name="Simpson J.R."/>
            <person name="Lauterbach L."/>
            <person name="Steele A.D."/>
            <person name="Gui C."/>
            <person name="Meng S."/>
            <person name="Li G."/>
            <person name="Viehrig K."/>
            <person name="Ye F."/>
            <person name="Su P."/>
            <person name="Kiefer A.F."/>
            <person name="Nichols A."/>
            <person name="Cepeda A.J."/>
            <person name="Yan W."/>
            <person name="Fan B."/>
            <person name="Jiang Y."/>
            <person name="Adhikari A."/>
            <person name="Zheng C.-J."/>
            <person name="Schuster L."/>
            <person name="Cowan T.M."/>
            <person name="Smanski M.J."/>
            <person name="Chevrette M.G."/>
            <person name="De Carvalho L.P.S."/>
            <person name="Shen B."/>
        </authorList>
    </citation>
    <scope>NUCLEOTIDE SEQUENCE [LARGE SCALE GENOMIC DNA]</scope>
    <source>
        <strain evidence="3 4">NPDC000234</strain>
    </source>
</reference>
<dbReference type="Gene3D" id="3.30.565.10">
    <property type="entry name" value="Histidine kinase-like ATPase, C-terminal domain"/>
    <property type="match status" value="1"/>
</dbReference>